<name>A0A0M4FVQ1_9BACI</name>
<dbReference type="STRING" id="1441095.AM592_09040"/>
<dbReference type="PATRIC" id="fig|1441095.3.peg.1987"/>
<organism evidence="1 2">
    <name type="scientific">Bacillus gobiensis</name>
    <dbReference type="NCBI Taxonomy" id="1441095"/>
    <lineage>
        <taxon>Bacteria</taxon>
        <taxon>Bacillati</taxon>
        <taxon>Bacillota</taxon>
        <taxon>Bacilli</taxon>
        <taxon>Bacillales</taxon>
        <taxon>Bacillaceae</taxon>
        <taxon>Bacillus</taxon>
    </lineage>
</organism>
<dbReference type="EMBL" id="CP012600">
    <property type="protein sequence ID" value="ALC84171.1"/>
    <property type="molecule type" value="Genomic_DNA"/>
</dbReference>
<dbReference type="AlphaFoldDB" id="A0A0M4FVQ1"/>
<protein>
    <submittedName>
        <fullName evidence="1">Uncharacterized protein</fullName>
    </submittedName>
</protein>
<keyword evidence="2" id="KW-1185">Reference proteome</keyword>
<evidence type="ECO:0000313" key="1">
    <source>
        <dbReference type="EMBL" id="ALC84171.1"/>
    </source>
</evidence>
<dbReference type="Proteomes" id="UP000067625">
    <property type="component" value="Chromosome"/>
</dbReference>
<reference evidence="2" key="1">
    <citation type="submission" date="2015-08" db="EMBL/GenBank/DDBJ databases">
        <title>Genome sequencing project for genomic taxonomy and phylogenomics of Bacillus-like bacteria.</title>
        <authorList>
            <person name="Liu B."/>
            <person name="Wang J."/>
            <person name="Zhu Y."/>
            <person name="Liu G."/>
            <person name="Chen Q."/>
            <person name="Chen Z."/>
            <person name="Lan J."/>
            <person name="Che J."/>
            <person name="Ge C."/>
            <person name="Shi H."/>
            <person name="Pan Z."/>
            <person name="Liu X."/>
        </authorList>
    </citation>
    <scope>NUCLEOTIDE SEQUENCE [LARGE SCALE GENOMIC DNA]</scope>
    <source>
        <strain evidence="2">FJAT-4402</strain>
    </source>
</reference>
<reference evidence="1 2" key="2">
    <citation type="journal article" date="2016" name="Int. J. Syst. Evol. Microbiol.">
        <title>Bacillus gobiensis sp. nov., isolated from a soil sample.</title>
        <authorList>
            <person name="Liu B."/>
            <person name="Liu G.H."/>
            <person name="Cetin S."/>
            <person name="Schumann P."/>
            <person name="Pan Z.Z."/>
            <person name="Chen Q.Q."/>
        </authorList>
    </citation>
    <scope>NUCLEOTIDE SEQUENCE [LARGE SCALE GENOMIC DNA]</scope>
    <source>
        <strain evidence="1 2">FJAT-4402</strain>
    </source>
</reference>
<proteinExistence type="predicted"/>
<accession>A0A0M4FVQ1</accession>
<dbReference type="OrthoDB" id="2615196at2"/>
<evidence type="ECO:0000313" key="2">
    <source>
        <dbReference type="Proteomes" id="UP000067625"/>
    </source>
</evidence>
<sequence length="190" mass="21837">MTLGEKGFQTDTQLVETLPNSNIVFYHFTKEDKLESIFSNGLYSYRPVACPKPPQEFEHCYLVEGFLEPFPKWLKQNIYFGNLGIESVQNYIGNVLLRIEVPFDYPGIYIADYAHVIECKYWRITGKQPLGLGYHCQNGYEATQAYVNSYIPIKDYIGGHLAPVVQVLRRNRGITIPDRYISISSIQPLT</sequence>
<gene>
    <name evidence="1" type="ORF">AM592_09040</name>
</gene>